<comment type="similarity">
    <text evidence="1">Belongs to the ATP-dependent AMP-binding enzyme family.</text>
</comment>
<evidence type="ECO:0000256" key="1">
    <source>
        <dbReference type="ARBA" id="ARBA00006432"/>
    </source>
</evidence>
<evidence type="ECO:0000313" key="4">
    <source>
        <dbReference type="Proteomes" id="UP000189229"/>
    </source>
</evidence>
<proteinExistence type="inferred from homology"/>
<dbReference type="Proteomes" id="UP000189229">
    <property type="component" value="Unassembled WGS sequence"/>
</dbReference>
<dbReference type="InterPro" id="IPR000873">
    <property type="entry name" value="AMP-dep_synth/lig_dom"/>
</dbReference>
<evidence type="ECO:0000259" key="2">
    <source>
        <dbReference type="Pfam" id="PF00501"/>
    </source>
</evidence>
<dbReference type="Pfam" id="PF00501">
    <property type="entry name" value="AMP-binding"/>
    <property type="match status" value="1"/>
</dbReference>
<evidence type="ECO:0000313" key="3">
    <source>
        <dbReference type="EMBL" id="OOK81767.1"/>
    </source>
</evidence>
<dbReference type="GO" id="GO:0070566">
    <property type="term" value="F:adenylyltransferase activity"/>
    <property type="evidence" value="ECO:0007669"/>
    <property type="project" value="TreeGrafter"/>
</dbReference>
<accession>A0A1V3XRB2</accession>
<feature type="domain" description="AMP-dependent synthetase/ligase" evidence="2">
    <location>
        <begin position="1"/>
        <end position="133"/>
    </location>
</feature>
<dbReference type="PANTHER" id="PTHR22754">
    <property type="entry name" value="DISCO-INTERACTING PROTEIN 2 DIP2 -RELATED"/>
    <property type="match status" value="1"/>
</dbReference>
<dbReference type="AlphaFoldDB" id="A0A1V3XRB2"/>
<protein>
    <submittedName>
        <fullName evidence="3">AMP-binding enzyme family protein</fullName>
    </submittedName>
</protein>
<organism evidence="3 4">
    <name type="scientific">Mycobacterium kansasii</name>
    <dbReference type="NCBI Taxonomy" id="1768"/>
    <lineage>
        <taxon>Bacteria</taxon>
        <taxon>Bacillati</taxon>
        <taxon>Actinomycetota</taxon>
        <taxon>Actinomycetes</taxon>
        <taxon>Mycobacteriales</taxon>
        <taxon>Mycobacteriaceae</taxon>
        <taxon>Mycobacterium</taxon>
    </lineage>
</organism>
<dbReference type="GO" id="GO:0005886">
    <property type="term" value="C:plasma membrane"/>
    <property type="evidence" value="ECO:0007669"/>
    <property type="project" value="TreeGrafter"/>
</dbReference>
<dbReference type="Gene3D" id="3.40.50.12780">
    <property type="entry name" value="N-terminal domain of ligase-like"/>
    <property type="match status" value="1"/>
</dbReference>
<dbReference type="SUPFAM" id="SSF56801">
    <property type="entry name" value="Acetyl-CoA synthetase-like"/>
    <property type="match status" value="1"/>
</dbReference>
<gene>
    <name evidence="3" type="ORF">BZL30_0699</name>
</gene>
<dbReference type="GO" id="GO:0006633">
    <property type="term" value="P:fatty acid biosynthetic process"/>
    <property type="evidence" value="ECO:0007669"/>
    <property type="project" value="TreeGrafter"/>
</dbReference>
<dbReference type="PANTHER" id="PTHR22754:SF32">
    <property type="entry name" value="DISCO-INTERACTING PROTEIN 2"/>
    <property type="match status" value="1"/>
</dbReference>
<name>A0A1V3XRB2_MYCKA</name>
<comment type="caution">
    <text evidence="3">The sequence shown here is derived from an EMBL/GenBank/DDBJ whole genome shotgun (WGS) entry which is preliminary data.</text>
</comment>
<dbReference type="EMBL" id="MVBM01000001">
    <property type="protein sequence ID" value="OOK81767.1"/>
    <property type="molecule type" value="Genomic_DNA"/>
</dbReference>
<sequence length="161" mass="17044">MILAPQGLDYIAAFLGALQAGVIAIPLAVPQGGATNERVDAVLQDASPGAILTTSSVIDDVTQHVTAQPGRSAPSIIEVDLLDLDSASGSSAGDDNHPSIAYLQYTSGSTRTPAGVVMTHQNLRTNFEQLMAGYFADTDGIPRQVRPLFRGCRFITTWVWC</sequence>
<reference evidence="3 4" key="1">
    <citation type="submission" date="2017-02" db="EMBL/GenBank/DDBJ databases">
        <title>Complete genome sequences of Mycobacterium kansasii strains isolated from rhesus macaques.</title>
        <authorList>
            <person name="Panda A."/>
            <person name="Nagaraj S."/>
            <person name="Zhao X."/>
            <person name="Tettelin H."/>
            <person name="Detolla L.J."/>
        </authorList>
    </citation>
    <scope>NUCLEOTIDE SEQUENCE [LARGE SCALE GENOMIC DNA]</scope>
    <source>
        <strain evidence="3 4">11-3813</strain>
    </source>
</reference>
<dbReference type="InterPro" id="IPR042099">
    <property type="entry name" value="ANL_N_sf"/>
</dbReference>